<comment type="caution">
    <text evidence="1">Lacks conserved residue(s) required for the propagation of feature annotation.</text>
</comment>
<feature type="binding site" evidence="1">
    <location>
        <position position="57"/>
    </location>
    <ligand>
        <name>Zn(2+)</name>
        <dbReference type="ChEBI" id="CHEBI:29105"/>
        <note>catalytic</note>
    </ligand>
</feature>
<accession>A7RET3</accession>
<dbReference type="SMART" id="SM00235">
    <property type="entry name" value="ZnMc"/>
    <property type="match status" value="1"/>
</dbReference>
<dbReference type="PhylomeDB" id="A7RET3"/>
<feature type="active site" evidence="1">
    <location>
        <position position="58"/>
    </location>
</feature>
<dbReference type="InterPro" id="IPR006026">
    <property type="entry name" value="Peptidase_Metallo"/>
</dbReference>
<dbReference type="Pfam" id="PF01400">
    <property type="entry name" value="Astacin"/>
    <property type="match status" value="1"/>
</dbReference>
<dbReference type="SUPFAM" id="SSF55486">
    <property type="entry name" value="Metalloproteases ('zincins'), catalytic domain"/>
    <property type="match status" value="1"/>
</dbReference>
<dbReference type="PANTHER" id="PTHR10127:SF893">
    <property type="entry name" value="METALLOENDOPEPTIDASE"/>
    <property type="match status" value="1"/>
</dbReference>
<dbReference type="eggNOG" id="KOG3714">
    <property type="taxonomic scope" value="Eukaryota"/>
</dbReference>
<dbReference type="HOGENOM" id="CLU_164975_0_0_1"/>
<evidence type="ECO:0000256" key="1">
    <source>
        <dbReference type="PROSITE-ProRule" id="PRU01211"/>
    </source>
</evidence>
<dbReference type="OMA" id="GWERRTC"/>
<dbReference type="GO" id="GO:0004222">
    <property type="term" value="F:metalloendopeptidase activity"/>
    <property type="evidence" value="ECO:0000318"/>
    <property type="project" value="GO_Central"/>
</dbReference>
<proteinExistence type="predicted"/>
<evidence type="ECO:0000313" key="4">
    <source>
        <dbReference type="EMBL" id="EDO49971.1"/>
    </source>
</evidence>
<keyword evidence="1 2" id="KW-0482">Metalloprotease</keyword>
<name>A7RET3_NEMVE</name>
<dbReference type="GO" id="GO:0006508">
    <property type="term" value="P:proteolysis"/>
    <property type="evidence" value="ECO:0007669"/>
    <property type="project" value="UniProtKB-KW"/>
</dbReference>
<gene>
    <name evidence="4" type="ORF">NEMVEDRAFT_v1g79532</name>
</gene>
<dbReference type="Proteomes" id="UP000001593">
    <property type="component" value="Unassembled WGS sequence"/>
</dbReference>
<dbReference type="EMBL" id="DS469507">
    <property type="protein sequence ID" value="EDO49971.1"/>
    <property type="molecule type" value="Genomic_DNA"/>
</dbReference>
<evidence type="ECO:0000259" key="3">
    <source>
        <dbReference type="PROSITE" id="PS51864"/>
    </source>
</evidence>
<dbReference type="InParanoid" id="A7RET3"/>
<feature type="binding site" evidence="1">
    <location>
        <position position="67"/>
    </location>
    <ligand>
        <name>Zn(2+)</name>
        <dbReference type="ChEBI" id="CHEBI:29105"/>
        <note>catalytic</note>
    </ligand>
</feature>
<evidence type="ECO:0000313" key="5">
    <source>
        <dbReference type="Proteomes" id="UP000001593"/>
    </source>
</evidence>
<comment type="cofactor">
    <cofactor evidence="1 2">
        <name>Zn(2+)</name>
        <dbReference type="ChEBI" id="CHEBI:29105"/>
    </cofactor>
    <text evidence="1 2">Binds 1 zinc ion per subunit.</text>
</comment>
<dbReference type="PROSITE" id="PS51864">
    <property type="entry name" value="ASTACIN"/>
    <property type="match status" value="1"/>
</dbReference>
<dbReference type="GO" id="GO:0005615">
    <property type="term" value="C:extracellular space"/>
    <property type="evidence" value="ECO:0000318"/>
    <property type="project" value="GO_Central"/>
</dbReference>
<dbReference type="STRING" id="45351.A7RET3"/>
<dbReference type="PRINTS" id="PR00480">
    <property type="entry name" value="ASTACIN"/>
</dbReference>
<keyword evidence="1 2" id="KW-0862">Zinc</keyword>
<dbReference type="KEGG" id="nve:5522276"/>
<dbReference type="InterPro" id="IPR024079">
    <property type="entry name" value="MetalloPept_cat_dom_sf"/>
</dbReference>
<dbReference type="MEROPS" id="M12.033"/>
<keyword evidence="5" id="KW-1185">Reference proteome</keyword>
<sequence length="100" mass="11577">MEGWERRTCIKFKERTTETDYVMLYFGPGCQSDVGRVGGFQTTSLGEGCNDYGIITHELGHLIGLYHEQNRPDRNTYIDVLWDNIKPCKKVAFYFTEISD</sequence>
<feature type="domain" description="Peptidase M12A" evidence="3">
    <location>
        <begin position="1"/>
        <end position="100"/>
    </location>
</feature>
<reference evidence="4 5" key="1">
    <citation type="journal article" date="2007" name="Science">
        <title>Sea anemone genome reveals ancestral eumetazoan gene repertoire and genomic organization.</title>
        <authorList>
            <person name="Putnam N.H."/>
            <person name="Srivastava M."/>
            <person name="Hellsten U."/>
            <person name="Dirks B."/>
            <person name="Chapman J."/>
            <person name="Salamov A."/>
            <person name="Terry A."/>
            <person name="Shapiro H."/>
            <person name="Lindquist E."/>
            <person name="Kapitonov V.V."/>
            <person name="Jurka J."/>
            <person name="Genikhovich G."/>
            <person name="Grigoriev I.V."/>
            <person name="Lucas S.M."/>
            <person name="Steele R.E."/>
            <person name="Finnerty J.R."/>
            <person name="Technau U."/>
            <person name="Martindale M.Q."/>
            <person name="Rokhsar D.S."/>
        </authorList>
    </citation>
    <scope>NUCLEOTIDE SEQUENCE [LARGE SCALE GENOMIC DNA]</scope>
    <source>
        <strain evidence="5">CH2 X CH6</strain>
    </source>
</reference>
<dbReference type="InterPro" id="IPR001506">
    <property type="entry name" value="Peptidase_M12A"/>
</dbReference>
<dbReference type="AlphaFoldDB" id="A7RET3"/>
<dbReference type="Gene3D" id="3.40.390.10">
    <property type="entry name" value="Collagenase (Catalytic Domain)"/>
    <property type="match status" value="1"/>
</dbReference>
<keyword evidence="1 2" id="KW-0479">Metal-binding</keyword>
<organism evidence="4 5">
    <name type="scientific">Nematostella vectensis</name>
    <name type="common">Starlet sea anemone</name>
    <dbReference type="NCBI Taxonomy" id="45351"/>
    <lineage>
        <taxon>Eukaryota</taxon>
        <taxon>Metazoa</taxon>
        <taxon>Cnidaria</taxon>
        <taxon>Anthozoa</taxon>
        <taxon>Hexacorallia</taxon>
        <taxon>Actiniaria</taxon>
        <taxon>Edwardsiidae</taxon>
        <taxon>Nematostella</taxon>
    </lineage>
</organism>
<dbReference type="FunFam" id="3.40.390.10:FF:000111">
    <property type="entry name" value="Metalloendopeptidase"/>
    <property type="match status" value="1"/>
</dbReference>
<dbReference type="PANTHER" id="PTHR10127">
    <property type="entry name" value="DISCOIDIN, CUB, EGF, LAMININ , AND ZINC METALLOPROTEASE DOMAIN CONTAINING"/>
    <property type="match status" value="1"/>
</dbReference>
<dbReference type="GO" id="GO:0008270">
    <property type="term" value="F:zinc ion binding"/>
    <property type="evidence" value="ECO:0007669"/>
    <property type="project" value="UniProtKB-UniRule"/>
</dbReference>
<keyword evidence="1 2" id="KW-0378">Hydrolase</keyword>
<feature type="binding site" evidence="1">
    <location>
        <position position="61"/>
    </location>
    <ligand>
        <name>Zn(2+)</name>
        <dbReference type="ChEBI" id="CHEBI:29105"/>
        <note>catalytic</note>
    </ligand>
</feature>
<evidence type="ECO:0000256" key="2">
    <source>
        <dbReference type="RuleBase" id="RU361183"/>
    </source>
</evidence>
<protein>
    <recommendedName>
        <fullName evidence="2">Metalloendopeptidase</fullName>
        <ecNumber evidence="2">3.4.24.-</ecNumber>
    </recommendedName>
</protein>
<dbReference type="EC" id="3.4.24.-" evidence="2"/>
<keyword evidence="1 2" id="KW-0645">Protease</keyword>